<evidence type="ECO:0000313" key="9">
    <source>
        <dbReference type="EMBL" id="RRD48312.1"/>
    </source>
</evidence>
<comment type="subcellular location">
    <subcellularLocation>
        <location evidence="1">Cell membrane</location>
        <topology evidence="1">Multi-pass membrane protein</topology>
    </subcellularLocation>
</comment>
<dbReference type="OrthoDB" id="3250584at2"/>
<evidence type="ECO:0000256" key="2">
    <source>
        <dbReference type="ARBA" id="ARBA00005236"/>
    </source>
</evidence>
<feature type="transmembrane region" description="Helical" evidence="7">
    <location>
        <begin position="267"/>
        <end position="291"/>
    </location>
</feature>
<comment type="caution">
    <text evidence="9">The sequence shown here is derived from an EMBL/GenBank/DDBJ whole genome shotgun (WGS) entry which is preliminary data.</text>
</comment>
<evidence type="ECO:0000313" key="10">
    <source>
        <dbReference type="Proteomes" id="UP000280935"/>
    </source>
</evidence>
<proteinExistence type="inferred from homology"/>
<dbReference type="Pfam" id="PF02687">
    <property type="entry name" value="FtsX"/>
    <property type="match status" value="1"/>
</dbReference>
<dbReference type="EMBL" id="RQYT01000045">
    <property type="protein sequence ID" value="RRD48312.1"/>
    <property type="molecule type" value="Genomic_DNA"/>
</dbReference>
<name>A0A3P1WP14_9ACTN</name>
<dbReference type="AlphaFoldDB" id="A0A3P1WP14"/>
<gene>
    <name evidence="9" type="ORF">EII35_13525</name>
</gene>
<comment type="similarity">
    <text evidence="2">Belongs to the ABC-4 integral membrane protein family. LolC/E subfamily.</text>
</comment>
<evidence type="ECO:0000256" key="6">
    <source>
        <dbReference type="ARBA" id="ARBA00023136"/>
    </source>
</evidence>
<dbReference type="Proteomes" id="UP000280935">
    <property type="component" value="Unassembled WGS sequence"/>
</dbReference>
<evidence type="ECO:0000256" key="5">
    <source>
        <dbReference type="ARBA" id="ARBA00022989"/>
    </source>
</evidence>
<keyword evidence="3" id="KW-1003">Cell membrane</keyword>
<dbReference type="PANTHER" id="PTHR30489">
    <property type="entry name" value="LIPOPROTEIN-RELEASING SYSTEM TRANSMEMBRANE PROTEIN LOLE"/>
    <property type="match status" value="1"/>
</dbReference>
<evidence type="ECO:0000256" key="7">
    <source>
        <dbReference type="SAM" id="Phobius"/>
    </source>
</evidence>
<dbReference type="GO" id="GO:0044874">
    <property type="term" value="P:lipoprotein localization to outer membrane"/>
    <property type="evidence" value="ECO:0007669"/>
    <property type="project" value="TreeGrafter"/>
</dbReference>
<dbReference type="RefSeq" id="WP_125228992.1">
    <property type="nucleotide sequence ID" value="NZ_RQYT01000045.1"/>
</dbReference>
<evidence type="ECO:0000259" key="8">
    <source>
        <dbReference type="Pfam" id="PF02687"/>
    </source>
</evidence>
<keyword evidence="4 7" id="KW-0812">Transmembrane</keyword>
<dbReference type="GO" id="GO:0098797">
    <property type="term" value="C:plasma membrane protein complex"/>
    <property type="evidence" value="ECO:0007669"/>
    <property type="project" value="TreeGrafter"/>
</dbReference>
<feature type="transmembrane region" description="Helical" evidence="7">
    <location>
        <begin position="303"/>
        <end position="328"/>
    </location>
</feature>
<organism evidence="9 10">
    <name type="scientific">Arachnia propionica</name>
    <dbReference type="NCBI Taxonomy" id="1750"/>
    <lineage>
        <taxon>Bacteria</taxon>
        <taxon>Bacillati</taxon>
        <taxon>Actinomycetota</taxon>
        <taxon>Actinomycetes</taxon>
        <taxon>Propionibacteriales</taxon>
        <taxon>Propionibacteriaceae</taxon>
        <taxon>Arachnia</taxon>
    </lineage>
</organism>
<feature type="transmembrane region" description="Helical" evidence="7">
    <location>
        <begin position="15"/>
        <end position="38"/>
    </location>
</feature>
<keyword evidence="6 7" id="KW-0472">Membrane</keyword>
<evidence type="ECO:0000256" key="4">
    <source>
        <dbReference type="ARBA" id="ARBA00022692"/>
    </source>
</evidence>
<feature type="domain" description="ABC3 transporter permease C-terminal" evidence="8">
    <location>
        <begin position="310"/>
        <end position="419"/>
    </location>
</feature>
<keyword evidence="5 7" id="KW-1133">Transmembrane helix</keyword>
<dbReference type="InterPro" id="IPR051447">
    <property type="entry name" value="Lipoprotein-release_system"/>
</dbReference>
<reference evidence="9 10" key="1">
    <citation type="submission" date="2018-11" db="EMBL/GenBank/DDBJ databases">
        <title>Genomes From Bacteria Associated with the Canine Oral Cavity: a Test Case for Automated Genome-Based Taxonomic Assignment.</title>
        <authorList>
            <person name="Coil D.A."/>
            <person name="Jospin G."/>
            <person name="Darling A.E."/>
            <person name="Wallis C."/>
            <person name="Davis I.J."/>
            <person name="Harris S."/>
            <person name="Eisen J.A."/>
            <person name="Holcombe L.J."/>
            <person name="O'Flynn C."/>
        </authorList>
    </citation>
    <scope>NUCLEOTIDE SEQUENCE [LARGE SCALE GENOMIC DNA]</scope>
    <source>
        <strain evidence="9 10">OH2822_COT-296</strain>
    </source>
</reference>
<dbReference type="PANTHER" id="PTHR30489:SF0">
    <property type="entry name" value="LIPOPROTEIN-RELEASING SYSTEM TRANSMEMBRANE PROTEIN LOLE"/>
    <property type="match status" value="1"/>
</dbReference>
<protein>
    <submittedName>
        <fullName evidence="9">ABC transporter permease</fullName>
    </submittedName>
</protein>
<feature type="transmembrane region" description="Helical" evidence="7">
    <location>
        <begin position="389"/>
        <end position="413"/>
    </location>
</feature>
<feature type="transmembrane region" description="Helical" evidence="7">
    <location>
        <begin position="106"/>
        <end position="130"/>
    </location>
</feature>
<dbReference type="InterPro" id="IPR003838">
    <property type="entry name" value="ABC3_permease_C"/>
</dbReference>
<accession>A0A3P1WP14</accession>
<sequence>MALLIWRDIRHHAHLWLWSLLVCGTGALFIGAIIVTWWSAHRWALLQPDPGLPLVAGIIGANLVTYGGLATAAVLATTAGLTVAAQRRSHALWRILGIPGPRIRTVVLTQVGLVAIAGGAIGAALAVPAVGTHLLSWRDVPLFPVDLPVVVPWFAWPTTVLLTLAFALLGALGAARRAATVPEMRALRDAAAPEVTTRWWQWLLAALLGFGAVSRFRDGDGGAAGQLVTVATLLIPQWTLRPLLWWTRLWPGGNAWFAACAAVRHRAALSLTTIAPFAIAVGMTGTSYAIAGARRAAGLPDGGAGFLTVAVPVLTIAGVGAVAAIAMLGRDRRREAALLEVIGARRGVVVASTILEGVILAVTGIIHGLAMTALTASLVPLASGGGWPIVLPTVELVPVAAATLLLAVAATWLPLHMRRRPLRDALRQPA</sequence>
<feature type="transmembrane region" description="Helical" evidence="7">
    <location>
        <begin position="150"/>
        <end position="175"/>
    </location>
</feature>
<evidence type="ECO:0000256" key="3">
    <source>
        <dbReference type="ARBA" id="ARBA00022475"/>
    </source>
</evidence>
<feature type="transmembrane region" description="Helical" evidence="7">
    <location>
        <begin position="348"/>
        <end position="369"/>
    </location>
</feature>
<feature type="transmembrane region" description="Helical" evidence="7">
    <location>
        <begin position="58"/>
        <end position="85"/>
    </location>
</feature>
<evidence type="ECO:0000256" key="1">
    <source>
        <dbReference type="ARBA" id="ARBA00004651"/>
    </source>
</evidence>